<dbReference type="CDD" id="cd18870">
    <property type="entry name" value="NUDIX_AcylCoAdiphos_Nudt19"/>
    <property type="match status" value="1"/>
</dbReference>
<sequence length="269" mass="30167">MTDKNVPLKPAATVLLVRDCVKKNDKIEVFMVVRHHQIDFASGALVFPGGKVDEGDMDPMLIDHLPESDRGDDPLRSFKIASIRESFEEANILLARNRETGALVTHDRLEALAEKYRLPLQNGELPIGDMVRAENLELATDLLGHFAHWITPAHMPKRFDTHFFIAKAPPHQLAAHDGEESVDSVWVGPQEVMEDADKGLYTVIFPTRMNVEALSRFSSSEYAVAHAHGTDTFTVLPQMEVTEEGKYLLIPKEAGYSVTRRRIDAIMDK</sequence>
<proteinExistence type="predicted"/>
<comment type="cofactor">
    <cofactor evidence="1">
        <name>Mn(2+)</name>
        <dbReference type="ChEBI" id="CHEBI:29035"/>
    </cofactor>
</comment>
<dbReference type="InterPro" id="IPR000086">
    <property type="entry name" value="NUDIX_hydrolase_dom"/>
</dbReference>
<dbReference type="EMBL" id="JAFLNC010000001">
    <property type="protein sequence ID" value="MBO0332466.1"/>
    <property type="molecule type" value="Genomic_DNA"/>
</dbReference>
<dbReference type="GO" id="GO:0016787">
    <property type="term" value="F:hydrolase activity"/>
    <property type="evidence" value="ECO:0007669"/>
    <property type="project" value="UniProtKB-KW"/>
</dbReference>
<reference evidence="8 9" key="1">
    <citation type="submission" date="2021-03" db="EMBL/GenBank/DDBJ databases">
        <title>Sneathiella sp. CAU 1612 isolated from Kang Won-do.</title>
        <authorList>
            <person name="Kim W."/>
        </authorList>
    </citation>
    <scope>NUCLEOTIDE SEQUENCE [LARGE SCALE GENOMIC DNA]</scope>
    <source>
        <strain evidence="8 9">CAU 1612</strain>
    </source>
</reference>
<keyword evidence="3" id="KW-0479">Metal-binding</keyword>
<name>A0ABS3F1S2_9PROT</name>
<dbReference type="PANTHER" id="PTHR12318">
    <property type="entry name" value="TESTOSTERONE-REGULATED PROTEIN RP2"/>
    <property type="match status" value="1"/>
</dbReference>
<keyword evidence="9" id="KW-1185">Reference proteome</keyword>
<dbReference type="Gene3D" id="3.90.79.10">
    <property type="entry name" value="Nucleoside Triphosphate Pyrophosphohydrolase"/>
    <property type="match status" value="1"/>
</dbReference>
<evidence type="ECO:0000256" key="3">
    <source>
        <dbReference type="ARBA" id="ARBA00022723"/>
    </source>
</evidence>
<dbReference type="PROSITE" id="PS51462">
    <property type="entry name" value="NUDIX"/>
    <property type="match status" value="1"/>
</dbReference>
<gene>
    <name evidence="8" type="ORF">J0X12_02495</name>
</gene>
<keyword evidence="6" id="KW-0464">Manganese</keyword>
<keyword evidence="5" id="KW-0460">Magnesium</keyword>
<evidence type="ECO:0000256" key="6">
    <source>
        <dbReference type="ARBA" id="ARBA00023211"/>
    </source>
</evidence>
<comment type="cofactor">
    <cofactor evidence="2">
        <name>Mg(2+)</name>
        <dbReference type="ChEBI" id="CHEBI:18420"/>
    </cofactor>
</comment>
<accession>A0ABS3F1S2</accession>
<evidence type="ECO:0000256" key="2">
    <source>
        <dbReference type="ARBA" id="ARBA00001946"/>
    </source>
</evidence>
<comment type="caution">
    <text evidence="8">The sequence shown here is derived from an EMBL/GenBank/DDBJ whole genome shotgun (WGS) entry which is preliminary data.</text>
</comment>
<evidence type="ECO:0000256" key="1">
    <source>
        <dbReference type="ARBA" id="ARBA00001936"/>
    </source>
</evidence>
<dbReference type="PANTHER" id="PTHR12318:SF0">
    <property type="entry name" value="ACYL-COENZYME A DIPHOSPHATASE NUDT19"/>
    <property type="match status" value="1"/>
</dbReference>
<evidence type="ECO:0000259" key="7">
    <source>
        <dbReference type="PROSITE" id="PS51462"/>
    </source>
</evidence>
<protein>
    <submittedName>
        <fullName evidence="8">NUDIX hydrolase</fullName>
    </submittedName>
</protein>
<organism evidence="8 9">
    <name type="scientific">Sneathiella sedimenti</name>
    <dbReference type="NCBI Taxonomy" id="2816034"/>
    <lineage>
        <taxon>Bacteria</taxon>
        <taxon>Pseudomonadati</taxon>
        <taxon>Pseudomonadota</taxon>
        <taxon>Alphaproteobacteria</taxon>
        <taxon>Sneathiellales</taxon>
        <taxon>Sneathiellaceae</taxon>
        <taxon>Sneathiella</taxon>
    </lineage>
</organism>
<feature type="domain" description="Nudix hydrolase" evidence="7">
    <location>
        <begin position="7"/>
        <end position="209"/>
    </location>
</feature>
<evidence type="ECO:0000256" key="5">
    <source>
        <dbReference type="ARBA" id="ARBA00022842"/>
    </source>
</evidence>
<dbReference type="InterPro" id="IPR015797">
    <property type="entry name" value="NUDIX_hydrolase-like_dom_sf"/>
</dbReference>
<evidence type="ECO:0000313" key="8">
    <source>
        <dbReference type="EMBL" id="MBO0332466.1"/>
    </source>
</evidence>
<evidence type="ECO:0000313" key="9">
    <source>
        <dbReference type="Proteomes" id="UP000664761"/>
    </source>
</evidence>
<keyword evidence="4 8" id="KW-0378">Hydrolase</keyword>
<dbReference type="InterPro" id="IPR039121">
    <property type="entry name" value="NUDT19"/>
</dbReference>
<evidence type="ECO:0000256" key="4">
    <source>
        <dbReference type="ARBA" id="ARBA00022801"/>
    </source>
</evidence>
<dbReference type="Proteomes" id="UP000664761">
    <property type="component" value="Unassembled WGS sequence"/>
</dbReference>
<dbReference type="RefSeq" id="WP_207041779.1">
    <property type="nucleotide sequence ID" value="NZ_JAFLNC010000001.1"/>
</dbReference>
<dbReference type="SUPFAM" id="SSF55811">
    <property type="entry name" value="Nudix"/>
    <property type="match status" value="1"/>
</dbReference>